<keyword evidence="1" id="KW-0812">Transmembrane</keyword>
<keyword evidence="1" id="KW-1133">Transmembrane helix</keyword>
<comment type="caution">
    <text evidence="2">The sequence shown here is derived from an EMBL/GenBank/DDBJ whole genome shotgun (WGS) entry which is preliminary data.</text>
</comment>
<keyword evidence="3" id="KW-1185">Reference proteome</keyword>
<dbReference type="Proteomes" id="UP000031532">
    <property type="component" value="Unassembled WGS sequence"/>
</dbReference>
<evidence type="ECO:0000256" key="1">
    <source>
        <dbReference type="SAM" id="Phobius"/>
    </source>
</evidence>
<accession>A0A9X5I6T2</accession>
<gene>
    <name evidence="2" type="ORF">QH73_0025630</name>
</gene>
<keyword evidence="1" id="KW-0472">Membrane</keyword>
<feature type="transmembrane region" description="Helical" evidence="1">
    <location>
        <begin position="7"/>
        <end position="24"/>
    </location>
</feature>
<evidence type="ECO:0000313" key="2">
    <source>
        <dbReference type="EMBL" id="NHC37963.1"/>
    </source>
</evidence>
<reference evidence="2 3" key="1">
    <citation type="journal article" date="2015" name="Genome Announc.">
        <title>Draft Genome Sequence of the Terrestrial Cyanobacterium Scytonema millei VB511283, Isolated from Eastern India.</title>
        <authorList>
            <person name="Sen D."/>
            <person name="Chandrababunaidu M.M."/>
            <person name="Singh D."/>
            <person name="Sanghi N."/>
            <person name="Ghorai A."/>
            <person name="Mishra G.P."/>
            <person name="Madduluri M."/>
            <person name="Adhikary S.P."/>
            <person name="Tripathy S."/>
        </authorList>
    </citation>
    <scope>NUCLEOTIDE SEQUENCE [LARGE SCALE GENOMIC DNA]</scope>
    <source>
        <strain evidence="2 3">VB511283</strain>
    </source>
</reference>
<name>A0A9X5I6T2_9CYAN</name>
<organism evidence="2 3">
    <name type="scientific">Scytonema millei VB511283</name>
    <dbReference type="NCBI Taxonomy" id="1245923"/>
    <lineage>
        <taxon>Bacteria</taxon>
        <taxon>Bacillati</taxon>
        <taxon>Cyanobacteriota</taxon>
        <taxon>Cyanophyceae</taxon>
        <taxon>Nostocales</taxon>
        <taxon>Scytonemataceae</taxon>
        <taxon>Scytonema</taxon>
    </lineage>
</organism>
<evidence type="ECO:0000313" key="3">
    <source>
        <dbReference type="Proteomes" id="UP000031532"/>
    </source>
</evidence>
<dbReference type="AlphaFoldDB" id="A0A9X5I6T2"/>
<dbReference type="RefSeq" id="WP_132867229.1">
    <property type="nucleotide sequence ID" value="NZ_JTJC03000017.1"/>
</dbReference>
<dbReference type="OrthoDB" id="462174at2"/>
<dbReference type="EMBL" id="JTJC03000017">
    <property type="protein sequence ID" value="NHC37963.1"/>
    <property type="molecule type" value="Genomic_DNA"/>
</dbReference>
<protein>
    <submittedName>
        <fullName evidence="2">Uncharacterized protein</fullName>
    </submittedName>
</protein>
<sequence length="74" mass="8223">MNSKRIIFSGIVTALLGAGIGWVIGRALPSPYTAEIYRSLERKYLVVGSTLGFIFGCSQESLRQLKQQSDRHHV</sequence>
<proteinExistence type="predicted"/>